<comment type="caution">
    <text evidence="1">The sequence shown here is derived from an EMBL/GenBank/DDBJ whole genome shotgun (WGS) entry which is preliminary data.</text>
</comment>
<proteinExistence type="predicted"/>
<dbReference type="Proteomes" id="UP000265520">
    <property type="component" value="Unassembled WGS sequence"/>
</dbReference>
<evidence type="ECO:0000313" key="1">
    <source>
        <dbReference type="EMBL" id="MCI33785.1"/>
    </source>
</evidence>
<reference evidence="1 2" key="1">
    <citation type="journal article" date="2018" name="Front. Plant Sci.">
        <title>Red Clover (Trifolium pratense) and Zigzag Clover (T. medium) - A Picture of Genomic Similarities and Differences.</title>
        <authorList>
            <person name="Dluhosova J."/>
            <person name="Istvanek J."/>
            <person name="Nedelnik J."/>
            <person name="Repkova J."/>
        </authorList>
    </citation>
    <scope>NUCLEOTIDE SEQUENCE [LARGE SCALE GENOMIC DNA]</scope>
    <source>
        <strain evidence="2">cv. 10/8</strain>
        <tissue evidence="1">Leaf</tissue>
    </source>
</reference>
<protein>
    <submittedName>
        <fullName evidence="1">Uncharacterized protein</fullName>
    </submittedName>
</protein>
<accession>A0A392RDX3</accession>
<keyword evidence="2" id="KW-1185">Reference proteome</keyword>
<organism evidence="1 2">
    <name type="scientific">Trifolium medium</name>
    <dbReference type="NCBI Taxonomy" id="97028"/>
    <lineage>
        <taxon>Eukaryota</taxon>
        <taxon>Viridiplantae</taxon>
        <taxon>Streptophyta</taxon>
        <taxon>Embryophyta</taxon>
        <taxon>Tracheophyta</taxon>
        <taxon>Spermatophyta</taxon>
        <taxon>Magnoliopsida</taxon>
        <taxon>eudicotyledons</taxon>
        <taxon>Gunneridae</taxon>
        <taxon>Pentapetalae</taxon>
        <taxon>rosids</taxon>
        <taxon>fabids</taxon>
        <taxon>Fabales</taxon>
        <taxon>Fabaceae</taxon>
        <taxon>Papilionoideae</taxon>
        <taxon>50 kb inversion clade</taxon>
        <taxon>NPAAA clade</taxon>
        <taxon>Hologalegina</taxon>
        <taxon>IRL clade</taxon>
        <taxon>Trifolieae</taxon>
        <taxon>Trifolium</taxon>
    </lineage>
</organism>
<name>A0A392RDX3_9FABA</name>
<dbReference type="EMBL" id="LXQA010207437">
    <property type="protein sequence ID" value="MCI33785.1"/>
    <property type="molecule type" value="Genomic_DNA"/>
</dbReference>
<dbReference type="AlphaFoldDB" id="A0A392RDX3"/>
<evidence type="ECO:0000313" key="2">
    <source>
        <dbReference type="Proteomes" id="UP000265520"/>
    </source>
</evidence>
<sequence>MHRPLHAAGYYLNPVMHYCPTFKADFEVKEGMYECLKRMVGNRDETIKIDAQLEEFKSKVGMFGSE</sequence>